<comment type="caution">
    <text evidence="4">The sequence shown here is derived from an EMBL/GenBank/DDBJ whole genome shotgun (WGS) entry which is preliminary data.</text>
</comment>
<organism evidence="4 5">
    <name type="scientific">Penicillium frequentans</name>
    <dbReference type="NCBI Taxonomy" id="3151616"/>
    <lineage>
        <taxon>Eukaryota</taxon>
        <taxon>Fungi</taxon>
        <taxon>Dikarya</taxon>
        <taxon>Ascomycota</taxon>
        <taxon>Pezizomycotina</taxon>
        <taxon>Eurotiomycetes</taxon>
        <taxon>Eurotiomycetidae</taxon>
        <taxon>Eurotiales</taxon>
        <taxon>Aspergillaceae</taxon>
        <taxon>Penicillium</taxon>
    </lineage>
</organism>
<dbReference type="EMBL" id="JAQIZZ010000006">
    <property type="protein sequence ID" value="KAJ5538382.1"/>
    <property type="molecule type" value="Genomic_DNA"/>
</dbReference>
<evidence type="ECO:0000313" key="5">
    <source>
        <dbReference type="Proteomes" id="UP001220324"/>
    </source>
</evidence>
<accession>A0AAD6CTB2</accession>
<reference evidence="4 5" key="1">
    <citation type="journal article" date="2023" name="IMA Fungus">
        <title>Comparative genomic study of the Penicillium genus elucidates a diverse pangenome and 15 lateral gene transfer events.</title>
        <authorList>
            <person name="Petersen C."/>
            <person name="Sorensen T."/>
            <person name="Nielsen M.R."/>
            <person name="Sondergaard T.E."/>
            <person name="Sorensen J.L."/>
            <person name="Fitzpatrick D.A."/>
            <person name="Frisvad J.C."/>
            <person name="Nielsen K.L."/>
        </authorList>
    </citation>
    <scope>NUCLEOTIDE SEQUENCE [LARGE SCALE GENOMIC DNA]</scope>
    <source>
        <strain evidence="4 5">IBT 35679</strain>
    </source>
</reference>
<evidence type="ECO:0000256" key="1">
    <source>
        <dbReference type="ARBA" id="ARBA00022737"/>
    </source>
</evidence>
<feature type="domain" description="Nephrocystin 3-like N-terminal" evidence="3">
    <location>
        <begin position="319"/>
        <end position="491"/>
    </location>
</feature>
<dbReference type="Pfam" id="PF17109">
    <property type="entry name" value="Goodbye"/>
    <property type="match status" value="1"/>
</dbReference>
<evidence type="ECO:0000259" key="3">
    <source>
        <dbReference type="Pfam" id="PF24883"/>
    </source>
</evidence>
<dbReference type="InterPro" id="IPR011990">
    <property type="entry name" value="TPR-like_helical_dom_sf"/>
</dbReference>
<keyword evidence="1" id="KW-0677">Repeat</keyword>
<dbReference type="Pfam" id="PF24883">
    <property type="entry name" value="NPHP3_N"/>
    <property type="match status" value="1"/>
</dbReference>
<dbReference type="PANTHER" id="PTHR10039">
    <property type="entry name" value="AMELOGENIN"/>
    <property type="match status" value="1"/>
</dbReference>
<dbReference type="Proteomes" id="UP001220324">
    <property type="component" value="Unassembled WGS sequence"/>
</dbReference>
<evidence type="ECO:0000259" key="2">
    <source>
        <dbReference type="Pfam" id="PF17109"/>
    </source>
</evidence>
<name>A0AAD6CTB2_9EURO</name>
<feature type="domain" description="Fungal STAND N-terminal Goodbye" evidence="2">
    <location>
        <begin position="50"/>
        <end position="167"/>
    </location>
</feature>
<dbReference type="Gene3D" id="1.25.40.10">
    <property type="entry name" value="Tetratricopeptide repeat domain"/>
    <property type="match status" value="1"/>
</dbReference>
<dbReference type="Gene3D" id="3.40.50.300">
    <property type="entry name" value="P-loop containing nucleotide triphosphate hydrolases"/>
    <property type="match status" value="1"/>
</dbReference>
<gene>
    <name evidence="4" type="ORF">N7494_007861</name>
</gene>
<proteinExistence type="predicted"/>
<dbReference type="PANTHER" id="PTHR10039:SF17">
    <property type="entry name" value="FUNGAL STAND N-TERMINAL GOODBYE DOMAIN-CONTAINING PROTEIN-RELATED"/>
    <property type="match status" value="1"/>
</dbReference>
<evidence type="ECO:0000313" key="4">
    <source>
        <dbReference type="EMBL" id="KAJ5538382.1"/>
    </source>
</evidence>
<dbReference type="InterPro" id="IPR056884">
    <property type="entry name" value="NPHP3-like_N"/>
</dbReference>
<dbReference type="InterPro" id="IPR031350">
    <property type="entry name" value="Goodbye_dom"/>
</dbReference>
<dbReference type="SUPFAM" id="SSF52540">
    <property type="entry name" value="P-loop containing nucleoside triphosphate hydrolases"/>
    <property type="match status" value="1"/>
</dbReference>
<protein>
    <recommendedName>
        <fullName evidence="6">Fungal STAND N-terminal Goodbye domain-containing protein</fullName>
    </recommendedName>
</protein>
<sequence length="1453" mass="164905">MMPRCEYEVPLKRHWKNPPIFAPYPAEKGPQCIVYMSAESMDDYNIQDAWNRACGAFAQTAHVDLTKSPNFTVDEVLDQIRTKQDADDEKNNKYRAAKDVIGKTLKFITVLGGIAAQGASMVFAPSSLCFNAISYLIDTGAKYKRIFSSLAELFRRISDVLERCKIYMRLPPDAVDISLRKIINEELLCFVDICALSIKVLKGNKILTALKVFSFDGDEGVSGQLARLASLVERESEMRATLGFESQKTSEQAIVETRERTRKVTTSVDKLLTFEKKRDADNTAQRLLSSIDTNIDRPSETYKAVQAIYKRHLTEQVQGSGEWLQRDPVYTSWVDTRGSQSRCSILGLSGDEGYGKSFLFAAIIKHLQDVYAEVADDMTCTTASYYMFDQQENKNPSLVKALEVLAWQIAKVDMVYRKDLGSVTTVGVNRIKSICEQLFSKSFKSDSTFFLLLDGIDHMDKHHLKEFMLVLEDWQASSWPRFNLRVLLTGRKETMEMVKSQLGEGISVIDVASKNLEDMLCFVKERMGKMEILTGSSDQVVALRSEILETLTKKTKGDFVNVGLLLDEISSKQRPGEIREILARSGENRSDTIVRKIDLLTETLSDEDISDLNDLLTWVVFSFRPLSLEELETVLFLKSREPSLRPLAEKIRNQYSSLFHIAGARVHLVSDSIKEFLMAKLDSEDRKDDENQGAVGDVSEAEVRIVRRFLESVCDPTLFTRFGFDDFFQRKIKGKTVRVGVDTEMAHLALVTGCLEVICSKQSPNLDPLLPYAVAFFGEHLKQADPSLIQPYRKIALGPYLVRVFADEEVIERWWSFNNAWLRGCWIYEDELTEVTLKWLQDSAVTKNISEEQSKWVKSLSSKSELDADVLEHIGRFLARWWLQSGADNVAFYFDAVQGYITKIENRKNAEVERLTHEPLMEEIQATQILEAAKWARERNKIDSLSYEESRNLARTLRDYGKYDEAIEQFKFTSTLVQNNWFSQWGLSDCYANQGEYAVAIDILAGAKEAIETGEIGNPDELKEELASIDRDLADWNKEVGRTETTLMIYEKLLQDTPNDYDTTLALIMVLHEQKDYQRLLEFLQSLKDSTDGTNPFDRQTSTFHVHYHRDEYHEALHASASDELEFNIIFKGYETAITDAKALVAQARKSGNASDEWGGKVCQIYLMHQLALLCYNNKARNTDHLEFAINQWLYILSIDGADDSLITDKQAEVRSQLAIVCSEKARQDPESAAVYLEHLENIAAFESTENPTRQFFGTHGARLLARYHTLQGDEQAAKNTLRGHVKLSLDLLSDDDPLNDWQGYNGLAMYFMSAGQEADALAAWSLIGPINATESTDNSAANDTAEKMLEGLLNDVCDGSCGTAWTFADDIYVCKECNYMEFDRRCLDSIRDGTLVIKICSKDHEMLHVPAFDRVAHQTIGEGNVKVGDEIIPVDEWLQRIRKTWGIKMPEK</sequence>
<dbReference type="InterPro" id="IPR027417">
    <property type="entry name" value="P-loop_NTPase"/>
</dbReference>
<dbReference type="SUPFAM" id="SSF48452">
    <property type="entry name" value="TPR-like"/>
    <property type="match status" value="1"/>
</dbReference>
<keyword evidence="5" id="KW-1185">Reference proteome</keyword>
<evidence type="ECO:0008006" key="6">
    <source>
        <dbReference type="Google" id="ProtNLM"/>
    </source>
</evidence>